<evidence type="ECO:0000259" key="7">
    <source>
        <dbReference type="Pfam" id="PF00520"/>
    </source>
</evidence>
<organism evidence="8 9">
    <name type="scientific">Myceligenerans crystallogenes</name>
    <dbReference type="NCBI Taxonomy" id="316335"/>
    <lineage>
        <taxon>Bacteria</taxon>
        <taxon>Bacillati</taxon>
        <taxon>Actinomycetota</taxon>
        <taxon>Actinomycetes</taxon>
        <taxon>Micrococcales</taxon>
        <taxon>Promicromonosporaceae</taxon>
        <taxon>Myceligenerans</taxon>
    </lineage>
</organism>
<evidence type="ECO:0000256" key="1">
    <source>
        <dbReference type="ARBA" id="ARBA00004141"/>
    </source>
</evidence>
<keyword evidence="4 6" id="KW-0472">Membrane</keyword>
<dbReference type="SUPFAM" id="SSF81324">
    <property type="entry name" value="Voltage-gated potassium channels"/>
    <property type="match status" value="1"/>
</dbReference>
<evidence type="ECO:0000256" key="6">
    <source>
        <dbReference type="SAM" id="Phobius"/>
    </source>
</evidence>
<feature type="transmembrane region" description="Helical" evidence="6">
    <location>
        <begin position="124"/>
        <end position="148"/>
    </location>
</feature>
<keyword evidence="9" id="KW-1185">Reference proteome</keyword>
<keyword evidence="3 6" id="KW-1133">Transmembrane helix</keyword>
<evidence type="ECO:0000313" key="9">
    <source>
        <dbReference type="Proteomes" id="UP001501094"/>
    </source>
</evidence>
<dbReference type="PANTHER" id="PTHR10037:SF62">
    <property type="entry name" value="SODIUM CHANNEL PROTEIN 60E"/>
    <property type="match status" value="1"/>
</dbReference>
<sequence length="269" mass="29337">MKHVEAARLRVKAVVEAKWFTTTVLVVIISNALILGVEAQLDGGPVEEVLRQVDHVMLWIFVLELAARMFALGRRFFRDPWSWFDLVVVGIALIPASGSLGALRALRILRALRVIDAVPSMKRVVSGLVAAIPGLGSVGALLVLVMYVSAVIATELFKTAAPEYFGDLGTTAFSLFQVMTGEAWPDMAATVRETVPGAWIFFVLFILIVSFAVLNLFIAVIVSGMESIEADIQVLDKEQDEAEAEILTELRAIRAELAELRARESTNAA</sequence>
<feature type="transmembrane region" description="Helical" evidence="6">
    <location>
        <begin position="199"/>
        <end position="222"/>
    </location>
</feature>
<accession>A0ABN2NER6</accession>
<proteinExistence type="predicted"/>
<evidence type="ECO:0000256" key="3">
    <source>
        <dbReference type="ARBA" id="ARBA00022989"/>
    </source>
</evidence>
<dbReference type="Pfam" id="PF00520">
    <property type="entry name" value="Ion_trans"/>
    <property type="match status" value="1"/>
</dbReference>
<name>A0ABN2NER6_9MICO</name>
<protein>
    <recommendedName>
        <fullName evidence="7">Ion transport domain-containing protein</fullName>
    </recommendedName>
</protein>
<dbReference type="EMBL" id="BAAANL010000004">
    <property type="protein sequence ID" value="GAA1864324.1"/>
    <property type="molecule type" value="Genomic_DNA"/>
</dbReference>
<reference evidence="8 9" key="1">
    <citation type="journal article" date="2019" name="Int. J. Syst. Evol. Microbiol.">
        <title>The Global Catalogue of Microorganisms (GCM) 10K type strain sequencing project: providing services to taxonomists for standard genome sequencing and annotation.</title>
        <authorList>
            <consortium name="The Broad Institute Genomics Platform"/>
            <consortium name="The Broad Institute Genome Sequencing Center for Infectious Disease"/>
            <person name="Wu L."/>
            <person name="Ma J."/>
        </authorList>
    </citation>
    <scope>NUCLEOTIDE SEQUENCE [LARGE SCALE GENOMIC DNA]</scope>
    <source>
        <strain evidence="8 9">JCM 14326</strain>
    </source>
</reference>
<comment type="caution">
    <text evidence="8">The sequence shown here is derived from an EMBL/GenBank/DDBJ whole genome shotgun (WGS) entry which is preliminary data.</text>
</comment>
<dbReference type="Proteomes" id="UP001501094">
    <property type="component" value="Unassembled WGS sequence"/>
</dbReference>
<keyword evidence="5" id="KW-0175">Coiled coil</keyword>
<evidence type="ECO:0000313" key="8">
    <source>
        <dbReference type="EMBL" id="GAA1864324.1"/>
    </source>
</evidence>
<dbReference type="RefSeq" id="WP_344102833.1">
    <property type="nucleotide sequence ID" value="NZ_BAAANL010000004.1"/>
</dbReference>
<evidence type="ECO:0000256" key="5">
    <source>
        <dbReference type="SAM" id="Coils"/>
    </source>
</evidence>
<feature type="transmembrane region" description="Helical" evidence="6">
    <location>
        <begin position="19"/>
        <end position="37"/>
    </location>
</feature>
<feature type="domain" description="Ion transport" evidence="7">
    <location>
        <begin position="18"/>
        <end position="229"/>
    </location>
</feature>
<feature type="transmembrane region" description="Helical" evidence="6">
    <location>
        <begin position="83"/>
        <end position="103"/>
    </location>
</feature>
<dbReference type="Gene3D" id="1.20.120.350">
    <property type="entry name" value="Voltage-gated potassium channels. Chain C"/>
    <property type="match status" value="1"/>
</dbReference>
<feature type="coiled-coil region" evidence="5">
    <location>
        <begin position="225"/>
        <end position="263"/>
    </location>
</feature>
<dbReference type="InterPro" id="IPR043203">
    <property type="entry name" value="VGCC_Ca_Na"/>
</dbReference>
<keyword evidence="2 6" id="KW-0812">Transmembrane</keyword>
<gene>
    <name evidence="8" type="ORF">GCM10009751_23010</name>
</gene>
<dbReference type="PANTHER" id="PTHR10037">
    <property type="entry name" value="VOLTAGE-GATED CATION CHANNEL CALCIUM AND SODIUM"/>
    <property type="match status" value="1"/>
</dbReference>
<dbReference type="Gene3D" id="1.10.287.70">
    <property type="match status" value="1"/>
</dbReference>
<evidence type="ECO:0000256" key="2">
    <source>
        <dbReference type="ARBA" id="ARBA00022692"/>
    </source>
</evidence>
<dbReference type="InterPro" id="IPR027359">
    <property type="entry name" value="Volt_channel_dom_sf"/>
</dbReference>
<evidence type="ECO:0000256" key="4">
    <source>
        <dbReference type="ARBA" id="ARBA00023136"/>
    </source>
</evidence>
<dbReference type="InterPro" id="IPR005821">
    <property type="entry name" value="Ion_trans_dom"/>
</dbReference>
<comment type="subcellular location">
    <subcellularLocation>
        <location evidence="1">Membrane</location>
        <topology evidence="1">Multi-pass membrane protein</topology>
    </subcellularLocation>
</comment>